<evidence type="ECO:0000313" key="1">
    <source>
        <dbReference type="EMBL" id="KNC73897.1"/>
    </source>
</evidence>
<protein>
    <submittedName>
        <fullName evidence="1">Uncharacterized protein</fullName>
    </submittedName>
</protein>
<dbReference type="GeneID" id="25914048"/>
<proteinExistence type="predicted"/>
<gene>
    <name evidence="1" type="ORF">SARC_13544</name>
</gene>
<dbReference type="RefSeq" id="XP_014147799.1">
    <property type="nucleotide sequence ID" value="XM_014292324.1"/>
</dbReference>
<name>A0A0L0FB12_9EUKA</name>
<dbReference type="Proteomes" id="UP000054560">
    <property type="component" value="Unassembled WGS sequence"/>
</dbReference>
<feature type="non-terminal residue" evidence="1">
    <location>
        <position position="87"/>
    </location>
</feature>
<evidence type="ECO:0000313" key="2">
    <source>
        <dbReference type="Proteomes" id="UP000054560"/>
    </source>
</evidence>
<accession>A0A0L0FB12</accession>
<reference evidence="1 2" key="1">
    <citation type="submission" date="2011-02" db="EMBL/GenBank/DDBJ databases">
        <title>The Genome Sequence of Sphaeroforma arctica JP610.</title>
        <authorList>
            <consortium name="The Broad Institute Genome Sequencing Platform"/>
            <person name="Russ C."/>
            <person name="Cuomo C."/>
            <person name="Young S.K."/>
            <person name="Zeng Q."/>
            <person name="Gargeya S."/>
            <person name="Alvarado L."/>
            <person name="Berlin A."/>
            <person name="Chapman S.B."/>
            <person name="Chen Z."/>
            <person name="Freedman E."/>
            <person name="Gellesch M."/>
            <person name="Goldberg J."/>
            <person name="Griggs A."/>
            <person name="Gujja S."/>
            <person name="Heilman E."/>
            <person name="Heiman D."/>
            <person name="Howarth C."/>
            <person name="Mehta T."/>
            <person name="Neiman D."/>
            <person name="Pearson M."/>
            <person name="Roberts A."/>
            <person name="Saif S."/>
            <person name="Shea T."/>
            <person name="Shenoy N."/>
            <person name="Sisk P."/>
            <person name="Stolte C."/>
            <person name="Sykes S."/>
            <person name="White J."/>
            <person name="Yandava C."/>
            <person name="Burger G."/>
            <person name="Gray M.W."/>
            <person name="Holland P.W.H."/>
            <person name="King N."/>
            <person name="Lang F.B.F."/>
            <person name="Roger A.J."/>
            <person name="Ruiz-Trillo I."/>
            <person name="Haas B."/>
            <person name="Nusbaum C."/>
            <person name="Birren B."/>
        </authorList>
    </citation>
    <scope>NUCLEOTIDE SEQUENCE [LARGE SCALE GENOMIC DNA]</scope>
    <source>
        <strain evidence="1 2">JP610</strain>
    </source>
</reference>
<dbReference type="EMBL" id="KQ245009">
    <property type="protein sequence ID" value="KNC73897.1"/>
    <property type="molecule type" value="Genomic_DNA"/>
</dbReference>
<dbReference type="AlphaFoldDB" id="A0A0L0FB12"/>
<organism evidence="1 2">
    <name type="scientific">Sphaeroforma arctica JP610</name>
    <dbReference type="NCBI Taxonomy" id="667725"/>
    <lineage>
        <taxon>Eukaryota</taxon>
        <taxon>Ichthyosporea</taxon>
        <taxon>Ichthyophonida</taxon>
        <taxon>Sphaeroforma</taxon>
    </lineage>
</organism>
<keyword evidence="2" id="KW-1185">Reference proteome</keyword>
<sequence>MFEVDGLDDIPDVVEERHHKRDDVPPVTMHVAETVEETVKKLQGLQQEPFQPSSQVEPDASKRRFLCWNMDASIVSRVEEDYASVDI</sequence>